<name>Q119J7_TRIEI</name>
<organism evidence="3">
    <name type="scientific">Trichodesmium erythraeum (strain IMS101)</name>
    <dbReference type="NCBI Taxonomy" id="203124"/>
    <lineage>
        <taxon>Bacteria</taxon>
        <taxon>Bacillati</taxon>
        <taxon>Cyanobacteriota</taxon>
        <taxon>Cyanophyceae</taxon>
        <taxon>Oscillatoriophycideae</taxon>
        <taxon>Oscillatoriales</taxon>
        <taxon>Microcoleaceae</taxon>
        <taxon>Trichodesmium</taxon>
    </lineage>
</organism>
<evidence type="ECO:0000256" key="1">
    <source>
        <dbReference type="SAM" id="MobiDB-lite"/>
    </source>
</evidence>
<dbReference type="HOGENOM" id="CLU_2144769_0_0_3"/>
<feature type="transmembrane region" description="Helical" evidence="2">
    <location>
        <begin position="91"/>
        <end position="110"/>
    </location>
</feature>
<sequence length="112" mass="12714">MTEIDRSKKIVHTISFLAHAPELHVPSKNDNSNPEVKQVESNSVNKKPKNEIPQVSSPKVETKVETLVEQKAINVSDLAQMNNFLVQPGEIIFLLLFIIPFLLFSMKSYLLR</sequence>
<proteinExistence type="predicted"/>
<keyword evidence="2" id="KW-0472">Membrane</keyword>
<reference evidence="3" key="1">
    <citation type="submission" date="2006-06" db="EMBL/GenBank/DDBJ databases">
        <title>Complete sequence of Trichodesmium erythraeum IMS101.</title>
        <authorList>
            <consortium name="US DOE Joint Genome Institute"/>
            <person name="Copeland A."/>
            <person name="Lucas S."/>
            <person name="Lapidus A."/>
            <person name="Barry K."/>
            <person name="Detter J.C."/>
            <person name="Glavina del Rio T."/>
            <person name="Hammon N."/>
            <person name="Israni S."/>
            <person name="Dalin E."/>
            <person name="Tice H."/>
            <person name="Pitluck S."/>
            <person name="Kiss H."/>
            <person name="Munk A.C."/>
            <person name="Brettin T."/>
            <person name="Bruce D."/>
            <person name="Han C."/>
            <person name="Tapia R."/>
            <person name="Gilna P."/>
            <person name="Schmutz J."/>
            <person name="Larimer F."/>
            <person name="Land M."/>
            <person name="Hauser L."/>
            <person name="Kyrpides N."/>
            <person name="Kim E."/>
            <person name="Richardson P."/>
        </authorList>
    </citation>
    <scope>NUCLEOTIDE SEQUENCE [LARGE SCALE GENOMIC DNA]</scope>
    <source>
        <strain evidence="3">IMS101</strain>
    </source>
</reference>
<gene>
    <name evidence="3" type="ordered locus">Tery_0358</name>
</gene>
<protein>
    <submittedName>
        <fullName evidence="3">Uncharacterized protein</fullName>
    </submittedName>
</protein>
<feature type="region of interest" description="Disordered" evidence="1">
    <location>
        <begin position="22"/>
        <end position="57"/>
    </location>
</feature>
<dbReference type="STRING" id="203124.Tery_0358"/>
<keyword evidence="2" id="KW-1133">Transmembrane helix</keyword>
<dbReference type="EMBL" id="CP000393">
    <property type="protein sequence ID" value="ABG49827.1"/>
    <property type="molecule type" value="Genomic_DNA"/>
</dbReference>
<evidence type="ECO:0000313" key="3">
    <source>
        <dbReference type="EMBL" id="ABG49827.1"/>
    </source>
</evidence>
<feature type="compositionally biased region" description="Polar residues" evidence="1">
    <location>
        <begin position="28"/>
        <end position="45"/>
    </location>
</feature>
<accession>Q119J7</accession>
<dbReference type="KEGG" id="ter:Tery_0358"/>
<evidence type="ECO:0000256" key="2">
    <source>
        <dbReference type="SAM" id="Phobius"/>
    </source>
</evidence>
<dbReference type="AlphaFoldDB" id="Q119J7"/>
<keyword evidence="2" id="KW-0812">Transmembrane</keyword>